<evidence type="ECO:0000313" key="3">
    <source>
        <dbReference type="Proteomes" id="UP000199202"/>
    </source>
</evidence>
<dbReference type="STRING" id="633440.SAMN05421869_101607"/>
<dbReference type="Proteomes" id="UP000199202">
    <property type="component" value="Unassembled WGS sequence"/>
</dbReference>
<dbReference type="SMART" id="SM00849">
    <property type="entry name" value="Lactamase_B"/>
    <property type="match status" value="1"/>
</dbReference>
<feature type="domain" description="Metallo-beta-lactamase" evidence="1">
    <location>
        <begin position="17"/>
        <end position="212"/>
    </location>
</feature>
<keyword evidence="3" id="KW-1185">Reference proteome</keyword>
<protein>
    <submittedName>
        <fullName evidence="2">Glyoxylase, beta-lactamase superfamily II</fullName>
    </submittedName>
</protein>
<name>A0A1G8A3H0_9ACTN</name>
<accession>A0A1G8A3H0</accession>
<dbReference type="AlphaFoldDB" id="A0A1G8A3H0"/>
<dbReference type="CDD" id="cd07721">
    <property type="entry name" value="yflN-like_MBL-fold"/>
    <property type="match status" value="1"/>
</dbReference>
<dbReference type="InterPro" id="IPR001279">
    <property type="entry name" value="Metallo-B-lactamas"/>
</dbReference>
<gene>
    <name evidence="2" type="ORF">SAMN05421869_101607</name>
</gene>
<dbReference type="InterPro" id="IPR036866">
    <property type="entry name" value="RibonucZ/Hydroxyglut_hydro"/>
</dbReference>
<dbReference type="InterPro" id="IPR050855">
    <property type="entry name" value="NDM-1-like"/>
</dbReference>
<evidence type="ECO:0000259" key="1">
    <source>
        <dbReference type="SMART" id="SM00849"/>
    </source>
</evidence>
<proteinExistence type="predicted"/>
<dbReference type="SUPFAM" id="SSF56281">
    <property type="entry name" value="Metallo-hydrolase/oxidoreductase"/>
    <property type="match status" value="1"/>
</dbReference>
<dbReference type="Pfam" id="PF00753">
    <property type="entry name" value="Lactamase_B"/>
    <property type="match status" value="1"/>
</dbReference>
<sequence>MDIVEIRRELHLLRLEFGQAYLWHDADGLTLVDTGIATSGAEIAEAIGRLGLRTDAVRQVVLTHYHEDHCGGAASVALWGDVTVMAHRLEAPVIRGERSAPPPNFTDEERALHRGLGAHLLPPAPPCRVDRELRDGDVIDFGGGARVIATPGHTDGSIALHLPRAGVLFTGDTVAHVNGQVMPGVFNMDRQEMLRSFRRLAEVGAQVACVGHGEPVVGADALLREVARNIQE</sequence>
<evidence type="ECO:0000313" key="2">
    <source>
        <dbReference type="EMBL" id="SDH15397.1"/>
    </source>
</evidence>
<dbReference type="EMBL" id="FNDJ01000001">
    <property type="protein sequence ID" value="SDH15397.1"/>
    <property type="molecule type" value="Genomic_DNA"/>
</dbReference>
<dbReference type="OrthoDB" id="2971563at2"/>
<reference evidence="2 3" key="1">
    <citation type="submission" date="2016-10" db="EMBL/GenBank/DDBJ databases">
        <authorList>
            <person name="de Groot N.N."/>
        </authorList>
    </citation>
    <scope>NUCLEOTIDE SEQUENCE [LARGE SCALE GENOMIC DNA]</scope>
    <source>
        <strain evidence="2 3">CGMCC 4.6533</strain>
    </source>
</reference>
<dbReference type="PANTHER" id="PTHR42951">
    <property type="entry name" value="METALLO-BETA-LACTAMASE DOMAIN-CONTAINING"/>
    <property type="match status" value="1"/>
</dbReference>
<dbReference type="Gene3D" id="3.60.15.10">
    <property type="entry name" value="Ribonuclease Z/Hydroxyacylglutathione hydrolase-like"/>
    <property type="match status" value="1"/>
</dbReference>
<organism evidence="2 3">
    <name type="scientific">Nonomuraea jiangxiensis</name>
    <dbReference type="NCBI Taxonomy" id="633440"/>
    <lineage>
        <taxon>Bacteria</taxon>
        <taxon>Bacillati</taxon>
        <taxon>Actinomycetota</taxon>
        <taxon>Actinomycetes</taxon>
        <taxon>Streptosporangiales</taxon>
        <taxon>Streptosporangiaceae</taxon>
        <taxon>Nonomuraea</taxon>
    </lineage>
</organism>